<dbReference type="GO" id="GO:0019068">
    <property type="term" value="P:virion assembly"/>
    <property type="evidence" value="ECO:0007669"/>
    <property type="project" value="InterPro"/>
</dbReference>
<dbReference type="SUPFAM" id="SSF57756">
    <property type="entry name" value="Retrovirus zinc finger-like domains"/>
    <property type="match status" value="1"/>
</dbReference>
<dbReference type="OMA" id="GQYQQWI"/>
<dbReference type="SUPFAM" id="SSF47943">
    <property type="entry name" value="Retrovirus capsid protein, N-terminal core domain"/>
    <property type="match status" value="1"/>
</dbReference>
<protein>
    <recommendedName>
        <fullName evidence="2">CCHC-type domain-containing protein</fullName>
    </recommendedName>
</protein>
<dbReference type="GeneTree" id="ENSGT00960000187055"/>
<evidence type="ECO:0000313" key="3">
    <source>
        <dbReference type="Ensembl" id="ENSCPBP00000023634.1"/>
    </source>
</evidence>
<evidence type="ECO:0000259" key="2">
    <source>
        <dbReference type="SMART" id="SM00343"/>
    </source>
</evidence>
<dbReference type="InterPro" id="IPR050462">
    <property type="entry name" value="Retroviral_Gag-Pol_poly"/>
</dbReference>
<dbReference type="SUPFAM" id="SSF47836">
    <property type="entry name" value="Retroviral matrix proteins"/>
    <property type="match status" value="1"/>
</dbReference>
<name>A0A8C3HVA3_CHRPI</name>
<organism evidence="3 4">
    <name type="scientific">Chrysemys picta bellii</name>
    <name type="common">Western painted turtle</name>
    <name type="synonym">Emys bellii</name>
    <dbReference type="NCBI Taxonomy" id="8478"/>
    <lineage>
        <taxon>Eukaryota</taxon>
        <taxon>Metazoa</taxon>
        <taxon>Chordata</taxon>
        <taxon>Craniata</taxon>
        <taxon>Vertebrata</taxon>
        <taxon>Euteleostomi</taxon>
        <taxon>Archelosauria</taxon>
        <taxon>Testudinata</taxon>
        <taxon>Testudines</taxon>
        <taxon>Cryptodira</taxon>
        <taxon>Durocryptodira</taxon>
        <taxon>Testudinoidea</taxon>
        <taxon>Emydidae</taxon>
        <taxon>Chrysemys</taxon>
    </lineage>
</organism>
<dbReference type="InterPro" id="IPR036875">
    <property type="entry name" value="Znf_CCHC_sf"/>
</dbReference>
<dbReference type="GO" id="GO:0003676">
    <property type="term" value="F:nucleic acid binding"/>
    <property type="evidence" value="ECO:0007669"/>
    <property type="project" value="InterPro"/>
</dbReference>
<dbReference type="InterPro" id="IPR008919">
    <property type="entry name" value="Retrov_capsid_N"/>
</dbReference>
<proteinExistence type="predicted"/>
<keyword evidence="4" id="KW-1185">Reference proteome</keyword>
<dbReference type="PANTHER" id="PTHR33166">
    <property type="entry name" value="GAG_P30 DOMAIN-CONTAINING PROTEIN"/>
    <property type="match status" value="1"/>
</dbReference>
<dbReference type="Ensembl" id="ENSCPBT00000027833.1">
    <property type="protein sequence ID" value="ENSCPBP00000023634.1"/>
    <property type="gene ID" value="ENSCPBG00000016874.1"/>
</dbReference>
<sequence>MGQGQSVAGRVRCTPLECILVNWKVFGSDPLIKSKLKRYCTVDWPRYQLEDQERWPPEGSLNYNTILQLLLFCQHTGKWNERMYVQLFMLLRDRSDLLQKCNLTPTGSVVTIVSPQNPPPVVMAESVSPSAPTPPPYKDRVPQVPEIAPSVGFYPLITETWVARPGSENHPATTMQVYIHVPFNPVDLAAFKAQAGEFSTNPSKFISAFEGCLASCKSDWDDCNVLMRTLLSEVERNQVVSRAREEAQKRHDLNPVHVPTAAVQVPLADPGWNPNDPMGQTRLTVYKELLLHGLRHSAVPHNNWAKPYELLQEPKESPVAFLQRIRDTIRQTTNANPDERETEAIIKGIFTSRAAPDIKRKLQKKEDLMGMTMAQILETANRAYSLREEEKEKRQVKMMVAAVQAGGRGRFQEGGRGRGMRGRGRGHPGSQERRLDHNQCAICRKEGHWKNECPAREGTPMMAAEDQE</sequence>
<dbReference type="InterPro" id="IPR003036">
    <property type="entry name" value="Gag_P30"/>
</dbReference>
<reference evidence="3" key="2">
    <citation type="submission" date="2025-09" db="UniProtKB">
        <authorList>
            <consortium name="Ensembl"/>
        </authorList>
    </citation>
    <scope>IDENTIFICATION</scope>
</reference>
<feature type="domain" description="CCHC-type" evidence="2">
    <location>
        <begin position="439"/>
        <end position="455"/>
    </location>
</feature>
<dbReference type="Pfam" id="PF02093">
    <property type="entry name" value="Gag_p30"/>
    <property type="match status" value="1"/>
</dbReference>
<dbReference type="Gene3D" id="4.10.60.10">
    <property type="entry name" value="Zinc finger, CCHC-type"/>
    <property type="match status" value="1"/>
</dbReference>
<dbReference type="InterPro" id="IPR001878">
    <property type="entry name" value="Znf_CCHC"/>
</dbReference>
<evidence type="ECO:0000313" key="4">
    <source>
        <dbReference type="Proteomes" id="UP000694380"/>
    </source>
</evidence>
<dbReference type="Proteomes" id="UP000694380">
    <property type="component" value="Unplaced"/>
</dbReference>
<dbReference type="InterPro" id="IPR010999">
    <property type="entry name" value="Retrovr_matrix"/>
</dbReference>
<accession>A0A8C3HVA3</accession>
<dbReference type="Gene3D" id="1.10.375.10">
    <property type="entry name" value="Human Immunodeficiency Virus Type 1 Capsid Protein"/>
    <property type="match status" value="1"/>
</dbReference>
<evidence type="ECO:0000256" key="1">
    <source>
        <dbReference type="SAM" id="MobiDB-lite"/>
    </source>
</evidence>
<dbReference type="GO" id="GO:0008270">
    <property type="term" value="F:zinc ion binding"/>
    <property type="evidence" value="ECO:0007669"/>
    <property type="project" value="InterPro"/>
</dbReference>
<reference evidence="3" key="1">
    <citation type="submission" date="2025-08" db="UniProtKB">
        <authorList>
            <consortium name="Ensembl"/>
        </authorList>
    </citation>
    <scope>IDENTIFICATION</scope>
</reference>
<dbReference type="Gene3D" id="1.10.150.180">
    <property type="entry name" value="Gamma-retroviral matrix domain"/>
    <property type="match status" value="1"/>
</dbReference>
<dbReference type="InterPro" id="IPR036946">
    <property type="entry name" value="G_retro_matrix_sf"/>
</dbReference>
<feature type="region of interest" description="Disordered" evidence="1">
    <location>
        <begin position="409"/>
        <end position="433"/>
    </location>
</feature>
<dbReference type="SMART" id="SM00343">
    <property type="entry name" value="ZnF_C2HC"/>
    <property type="match status" value="1"/>
</dbReference>
<dbReference type="AlphaFoldDB" id="A0A8C3HVA3"/>